<dbReference type="EMBL" id="MHMY01000023">
    <property type="protein sequence ID" value="OGZ34901.1"/>
    <property type="molecule type" value="Genomic_DNA"/>
</dbReference>
<reference evidence="3 4" key="1">
    <citation type="journal article" date="2016" name="Nat. Commun.">
        <title>Thousands of microbial genomes shed light on interconnected biogeochemical processes in an aquifer system.</title>
        <authorList>
            <person name="Anantharaman K."/>
            <person name="Brown C.T."/>
            <person name="Hug L.A."/>
            <person name="Sharon I."/>
            <person name="Castelle C.J."/>
            <person name="Probst A.J."/>
            <person name="Thomas B.C."/>
            <person name="Singh A."/>
            <person name="Wilkins M.J."/>
            <person name="Karaoz U."/>
            <person name="Brodie E.L."/>
            <person name="Williams K.H."/>
            <person name="Hubbard S.S."/>
            <person name="Banfield J.F."/>
        </authorList>
    </citation>
    <scope>NUCLEOTIDE SEQUENCE [LARGE SCALE GENOMIC DNA]</scope>
</reference>
<dbReference type="SUPFAM" id="SSF52540">
    <property type="entry name" value="P-loop containing nucleoside triphosphate hydrolases"/>
    <property type="match status" value="1"/>
</dbReference>
<keyword evidence="1" id="KW-0472">Membrane</keyword>
<feature type="domain" description="Guanylate kinase-like" evidence="2">
    <location>
        <begin position="19"/>
        <end position="204"/>
    </location>
</feature>
<evidence type="ECO:0000256" key="1">
    <source>
        <dbReference type="SAM" id="Phobius"/>
    </source>
</evidence>
<evidence type="ECO:0000313" key="3">
    <source>
        <dbReference type="EMBL" id="OGZ34901.1"/>
    </source>
</evidence>
<evidence type="ECO:0000313" key="4">
    <source>
        <dbReference type="Proteomes" id="UP000176974"/>
    </source>
</evidence>
<keyword evidence="1" id="KW-1133">Transmembrane helix</keyword>
<dbReference type="Gene3D" id="3.40.50.300">
    <property type="entry name" value="P-loop containing nucleotide triphosphate hydrolases"/>
    <property type="match status" value="1"/>
</dbReference>
<sequence length="237" mass="27369">MSSHKKLNKNYRFIKNNSNRIVVFCGPSGVGKTLVIDYLSKRYRFKKISSITTKDLNKKEKKDGSIQVTPLKFKILETESDLFMSVRNYGNAYAYSTKNIVELLKNKNTIIIMESPCSYIINDVSILMPKSIIFGFLPPNKNFIKSNLKKRDSEDYIKQKIRIKTGEVEKDYLYYASKFVKIYKILQKKNDPTYAINQVEKILLEKGLIGINNIYEKRASIELTALKYAAANCQAEK</sequence>
<dbReference type="Proteomes" id="UP000176974">
    <property type="component" value="Unassembled WGS sequence"/>
</dbReference>
<dbReference type="AlphaFoldDB" id="A0A1G2FBG7"/>
<comment type="caution">
    <text evidence="3">The sequence shown here is derived from an EMBL/GenBank/DDBJ whole genome shotgun (WGS) entry which is preliminary data.</text>
</comment>
<feature type="transmembrane region" description="Helical" evidence="1">
    <location>
        <begin position="21"/>
        <end position="40"/>
    </location>
</feature>
<accession>A0A1G2FBG7</accession>
<dbReference type="Pfam" id="PF03215">
    <property type="entry name" value="Rad17"/>
    <property type="match status" value="1"/>
</dbReference>
<gene>
    <name evidence="3" type="ORF">A2815_00785</name>
</gene>
<dbReference type="InterPro" id="IPR008144">
    <property type="entry name" value="Guanylate_kin-like_dom"/>
</dbReference>
<evidence type="ECO:0000259" key="2">
    <source>
        <dbReference type="PROSITE" id="PS50052"/>
    </source>
</evidence>
<proteinExistence type="predicted"/>
<protein>
    <recommendedName>
        <fullName evidence="2">Guanylate kinase-like domain-containing protein</fullName>
    </recommendedName>
</protein>
<dbReference type="PROSITE" id="PS50052">
    <property type="entry name" value="GUANYLATE_KINASE_2"/>
    <property type="match status" value="1"/>
</dbReference>
<keyword evidence="1" id="KW-0812">Transmembrane</keyword>
<dbReference type="InterPro" id="IPR027417">
    <property type="entry name" value="P-loop_NTPase"/>
</dbReference>
<organism evidence="3 4">
    <name type="scientific">Candidatus Portnoybacteria bacterium RIFCSPHIGHO2_01_FULL_40_12b</name>
    <dbReference type="NCBI Taxonomy" id="1801994"/>
    <lineage>
        <taxon>Bacteria</taxon>
        <taxon>Candidatus Portnoyibacteriota</taxon>
    </lineage>
</organism>
<name>A0A1G2FBG7_9BACT</name>